<dbReference type="GeneID" id="92073408"/>
<proteinExistence type="predicted"/>
<feature type="domain" description="Ecp2 effector protein-like" evidence="2">
    <location>
        <begin position="56"/>
        <end position="156"/>
    </location>
</feature>
<keyword evidence="4" id="KW-1185">Reference proteome</keyword>
<evidence type="ECO:0000313" key="4">
    <source>
        <dbReference type="Proteomes" id="UP001391051"/>
    </source>
</evidence>
<gene>
    <name evidence="3" type="ORF">PG986_004124</name>
</gene>
<feature type="signal peptide" evidence="1">
    <location>
        <begin position="1"/>
        <end position="19"/>
    </location>
</feature>
<protein>
    <recommendedName>
        <fullName evidence="2">Ecp2 effector protein-like domain-containing protein</fullName>
    </recommendedName>
</protein>
<evidence type="ECO:0000259" key="2">
    <source>
        <dbReference type="Pfam" id="PF14856"/>
    </source>
</evidence>
<sequence>MQFLVMLATLLLAAFQAHGHVIPSPASVTADNTIAPVGVQRFASTWVQTTDNQLLCADSGMTSMTDDFAREADCKVLAANAQNILGYWDTSNWDGDSAAHTMTDWYTCKFRISVPSLPGGDGHIWIGNGDVRQVVGQAVAGYAHAGQVAVLGQLTCSHPNGEINVNWSISG</sequence>
<dbReference type="Proteomes" id="UP001391051">
    <property type="component" value="Unassembled WGS sequence"/>
</dbReference>
<accession>A0ABR1QLP6</accession>
<keyword evidence="1" id="KW-0732">Signal</keyword>
<evidence type="ECO:0000256" key="1">
    <source>
        <dbReference type="SAM" id="SignalP"/>
    </source>
</evidence>
<dbReference type="InterPro" id="IPR029226">
    <property type="entry name" value="Ecp2-like"/>
</dbReference>
<dbReference type="RefSeq" id="XP_066702973.1">
    <property type="nucleotide sequence ID" value="XM_066840346.1"/>
</dbReference>
<dbReference type="Pfam" id="PF14856">
    <property type="entry name" value="Hce2"/>
    <property type="match status" value="1"/>
</dbReference>
<evidence type="ECO:0000313" key="3">
    <source>
        <dbReference type="EMBL" id="KAK7959270.1"/>
    </source>
</evidence>
<feature type="chain" id="PRO_5045633479" description="Ecp2 effector protein-like domain-containing protein" evidence="1">
    <location>
        <begin position="20"/>
        <end position="171"/>
    </location>
</feature>
<comment type="caution">
    <text evidence="3">The sequence shown here is derived from an EMBL/GenBank/DDBJ whole genome shotgun (WGS) entry which is preliminary data.</text>
</comment>
<organism evidence="3 4">
    <name type="scientific">Apiospora aurea</name>
    <dbReference type="NCBI Taxonomy" id="335848"/>
    <lineage>
        <taxon>Eukaryota</taxon>
        <taxon>Fungi</taxon>
        <taxon>Dikarya</taxon>
        <taxon>Ascomycota</taxon>
        <taxon>Pezizomycotina</taxon>
        <taxon>Sordariomycetes</taxon>
        <taxon>Xylariomycetidae</taxon>
        <taxon>Amphisphaeriales</taxon>
        <taxon>Apiosporaceae</taxon>
        <taxon>Apiospora</taxon>
    </lineage>
</organism>
<name>A0ABR1QLP6_9PEZI</name>
<reference evidence="3 4" key="1">
    <citation type="submission" date="2023-01" db="EMBL/GenBank/DDBJ databases">
        <title>Analysis of 21 Apiospora genomes using comparative genomics revels a genus with tremendous synthesis potential of carbohydrate active enzymes and secondary metabolites.</title>
        <authorList>
            <person name="Sorensen T."/>
        </authorList>
    </citation>
    <scope>NUCLEOTIDE SEQUENCE [LARGE SCALE GENOMIC DNA]</scope>
    <source>
        <strain evidence="3 4">CBS 24483</strain>
    </source>
</reference>
<dbReference type="EMBL" id="JAQQWE010000003">
    <property type="protein sequence ID" value="KAK7959270.1"/>
    <property type="molecule type" value="Genomic_DNA"/>
</dbReference>